<dbReference type="RefSeq" id="WP_263048497.1">
    <property type="nucleotide sequence ID" value="NZ_CP106738.1"/>
</dbReference>
<feature type="transmembrane region" description="Helical" evidence="6">
    <location>
        <begin position="9"/>
        <end position="27"/>
    </location>
</feature>
<evidence type="ECO:0000256" key="6">
    <source>
        <dbReference type="SAM" id="Phobius"/>
    </source>
</evidence>
<evidence type="ECO:0000256" key="4">
    <source>
        <dbReference type="ARBA" id="ARBA00022989"/>
    </source>
</evidence>
<name>A0ABY6DF14_9RHOB</name>
<protein>
    <submittedName>
        <fullName evidence="7">AI-2E family transporter</fullName>
    </submittedName>
</protein>
<feature type="transmembrane region" description="Helical" evidence="6">
    <location>
        <begin position="33"/>
        <end position="50"/>
    </location>
</feature>
<evidence type="ECO:0000256" key="5">
    <source>
        <dbReference type="ARBA" id="ARBA00023136"/>
    </source>
</evidence>
<accession>A0ABY6DF14</accession>
<dbReference type="InterPro" id="IPR002549">
    <property type="entry name" value="AI-2E-like"/>
</dbReference>
<feature type="transmembrane region" description="Helical" evidence="6">
    <location>
        <begin position="308"/>
        <end position="334"/>
    </location>
</feature>
<sequence length="354" mass="38085">MSIRSDRDAAQRTALVVVALIAVFVALKLAEDILAPMVLAIVTGVILSPLSRIFERLGMPKGLVASSVVLLCVILVGTIAFLIEPLIWRLVEAMPKIRWELRDFVDQFRDLIRGLSEMNQEVEEALGTSAGTVAEKGDDVAEGMPKLTDALFFAPVIVAQALVFLGTLFFFLLTRRGIYDWVSDRVTSSPADAGRVRQRFGTAESLVSRYFLTVTVINIVLGSALAGALMIVGLPAPLVWGIAAAGLNYLLYLGPMVVTAGLLLAGIVAFDGLMAVVPPLIFLCLNLTEGQFLTPALVGRHMSVNPLLVFVSLVVWLWLWGPIGGIIAIPVLVITMAMLDIFDTDDDAPDQATG</sequence>
<dbReference type="PANTHER" id="PTHR21716">
    <property type="entry name" value="TRANSMEMBRANE PROTEIN"/>
    <property type="match status" value="1"/>
</dbReference>
<evidence type="ECO:0000313" key="7">
    <source>
        <dbReference type="EMBL" id="UXX84105.1"/>
    </source>
</evidence>
<feature type="transmembrane region" description="Helical" evidence="6">
    <location>
        <begin position="210"/>
        <end position="232"/>
    </location>
</feature>
<feature type="transmembrane region" description="Helical" evidence="6">
    <location>
        <begin position="262"/>
        <end position="288"/>
    </location>
</feature>
<keyword evidence="3 6" id="KW-0812">Transmembrane</keyword>
<dbReference type="PANTHER" id="PTHR21716:SF16">
    <property type="entry name" value="BLL1467 PROTEIN"/>
    <property type="match status" value="1"/>
</dbReference>
<keyword evidence="4 6" id="KW-1133">Transmembrane helix</keyword>
<keyword evidence="8" id="KW-1185">Reference proteome</keyword>
<evidence type="ECO:0000313" key="8">
    <source>
        <dbReference type="Proteomes" id="UP001064087"/>
    </source>
</evidence>
<comment type="similarity">
    <text evidence="2">Belongs to the autoinducer-2 exporter (AI-2E) (TC 2.A.86) family.</text>
</comment>
<keyword evidence="5 6" id="KW-0472">Membrane</keyword>
<evidence type="ECO:0000256" key="3">
    <source>
        <dbReference type="ARBA" id="ARBA00022692"/>
    </source>
</evidence>
<dbReference type="Pfam" id="PF01594">
    <property type="entry name" value="AI-2E_transport"/>
    <property type="match status" value="1"/>
</dbReference>
<gene>
    <name evidence="7" type="ORF">N7U68_05490</name>
</gene>
<dbReference type="EMBL" id="CP106738">
    <property type="protein sequence ID" value="UXX84105.1"/>
    <property type="molecule type" value="Genomic_DNA"/>
</dbReference>
<evidence type="ECO:0000256" key="2">
    <source>
        <dbReference type="ARBA" id="ARBA00009773"/>
    </source>
</evidence>
<evidence type="ECO:0000256" key="1">
    <source>
        <dbReference type="ARBA" id="ARBA00004141"/>
    </source>
</evidence>
<dbReference type="Proteomes" id="UP001064087">
    <property type="component" value="Chromosome"/>
</dbReference>
<proteinExistence type="inferred from homology"/>
<reference evidence="7" key="1">
    <citation type="submission" date="2022-10" db="EMBL/GenBank/DDBJ databases">
        <title>Roseovarius pelagicus sp. nov., isolated from Arctic seawater.</title>
        <authorList>
            <person name="Hong Y.W."/>
            <person name="Hwang C.Y."/>
        </authorList>
    </citation>
    <scope>NUCLEOTIDE SEQUENCE</scope>
    <source>
        <strain evidence="7">HL-MP18</strain>
    </source>
</reference>
<comment type="subcellular location">
    <subcellularLocation>
        <location evidence="1">Membrane</location>
        <topology evidence="1">Multi-pass membrane protein</topology>
    </subcellularLocation>
</comment>
<organism evidence="7 8">
    <name type="scientific">Roseovarius pelagicus</name>
    <dbReference type="NCBI Taxonomy" id="2980108"/>
    <lineage>
        <taxon>Bacteria</taxon>
        <taxon>Pseudomonadati</taxon>
        <taxon>Pseudomonadota</taxon>
        <taxon>Alphaproteobacteria</taxon>
        <taxon>Rhodobacterales</taxon>
        <taxon>Roseobacteraceae</taxon>
        <taxon>Roseovarius</taxon>
    </lineage>
</organism>
<feature type="transmembrane region" description="Helical" evidence="6">
    <location>
        <begin position="150"/>
        <end position="173"/>
    </location>
</feature>
<feature type="transmembrane region" description="Helical" evidence="6">
    <location>
        <begin position="238"/>
        <end position="255"/>
    </location>
</feature>
<feature type="transmembrane region" description="Helical" evidence="6">
    <location>
        <begin position="62"/>
        <end position="83"/>
    </location>
</feature>